<protein>
    <recommendedName>
        <fullName evidence="4">Class I SAM-dependent methyltransferase</fullName>
    </recommendedName>
</protein>
<gene>
    <name evidence="2" type="ORF">F1188_07570</name>
</gene>
<organism evidence="2 3">
    <name type="scientific">Roseospira marina</name>
    <dbReference type="NCBI Taxonomy" id="140057"/>
    <lineage>
        <taxon>Bacteria</taxon>
        <taxon>Pseudomonadati</taxon>
        <taxon>Pseudomonadota</taxon>
        <taxon>Alphaproteobacteria</taxon>
        <taxon>Rhodospirillales</taxon>
        <taxon>Rhodospirillaceae</taxon>
        <taxon>Roseospira</taxon>
    </lineage>
</organism>
<dbReference type="OrthoDB" id="5449792at2"/>
<evidence type="ECO:0000313" key="3">
    <source>
        <dbReference type="Proteomes" id="UP000324065"/>
    </source>
</evidence>
<dbReference type="AlphaFoldDB" id="A0A5M6IFB6"/>
<dbReference type="EMBL" id="VWPJ01000005">
    <property type="protein sequence ID" value="KAA5606268.1"/>
    <property type="molecule type" value="Genomic_DNA"/>
</dbReference>
<name>A0A5M6IFB6_9PROT</name>
<accession>A0A5M6IFB6</accession>
<keyword evidence="3" id="KW-1185">Reference proteome</keyword>
<feature type="region of interest" description="Disordered" evidence="1">
    <location>
        <begin position="297"/>
        <end position="319"/>
    </location>
</feature>
<evidence type="ECO:0000313" key="2">
    <source>
        <dbReference type="EMBL" id="KAA5606268.1"/>
    </source>
</evidence>
<reference evidence="2 3" key="1">
    <citation type="submission" date="2019-09" db="EMBL/GenBank/DDBJ databases">
        <title>Genome sequence of Roseospira marina, one of the more divergent members of the non-sulfur purple photosynthetic bacterial family, the Rhodospirillaceae.</title>
        <authorList>
            <person name="Meyer T."/>
            <person name="Kyndt J."/>
        </authorList>
    </citation>
    <scope>NUCLEOTIDE SEQUENCE [LARGE SCALE GENOMIC DNA]</scope>
    <source>
        <strain evidence="2 3">DSM 15113</strain>
    </source>
</reference>
<proteinExistence type="predicted"/>
<dbReference type="Proteomes" id="UP000324065">
    <property type="component" value="Unassembled WGS sequence"/>
</dbReference>
<comment type="caution">
    <text evidence="2">The sequence shown here is derived from an EMBL/GenBank/DDBJ whole genome shotgun (WGS) entry which is preliminary data.</text>
</comment>
<evidence type="ECO:0000256" key="1">
    <source>
        <dbReference type="SAM" id="MobiDB-lite"/>
    </source>
</evidence>
<sequence>MPIGSKGTGGTPAAFHRTPVEEYAAVMIVEWIRHRLTPAPRSLRQMGYLRELIATDARRRRNRRAWAPHLRATHHIILDRAVRLDRWDTVVVIGAGLASDVPLEPLALLFRRVVLVDLLFMPSVRVSGLRMGPVELMPCDVTGVVEAVRTLPRGAALPTPNAAIPAIESADLVVSCNVLSQLPLLPCRWLERQHGRAPEELEAFRRALVADHLRALAAVPCPVCLVTDTERQEMTGDRPTAAEDLLHGVEPEVDGPAWWWRIAPRPEESWRHDVRHRVVGGWLRGYAVPEETPADLAPAASGVTDQTRGHALGHGGRAG</sequence>
<evidence type="ECO:0008006" key="4">
    <source>
        <dbReference type="Google" id="ProtNLM"/>
    </source>
</evidence>
<dbReference type="RefSeq" id="WP_150061790.1">
    <property type="nucleotide sequence ID" value="NZ_JACHII010000007.1"/>
</dbReference>